<feature type="non-terminal residue" evidence="1">
    <location>
        <position position="1"/>
    </location>
</feature>
<gene>
    <name evidence="1" type="ORF">S12H4_00265</name>
</gene>
<dbReference type="EMBL" id="BARW01000023">
    <property type="protein sequence ID" value="GAI68205.1"/>
    <property type="molecule type" value="Genomic_DNA"/>
</dbReference>
<sequence length="428" mass="46454">GLNSPFKETNYIYIDYSAGVPVPKATTDRTTIELNRMFTLGRVYRDGVTLHIVNSGVNLYNHMRNNHERLIGVRGFERASGGVIAEKLVRYLTSTDGVFYLGANKIATTQQDTSPTGPPDILTRWYHDAGGNWVSNTGIEGASAAGQISNEHYDTPTGLADIGVARYGVFWLFIHFDGDLHVVYGIGTYKLALAEMALVPILPDAVRDFSTLAAKIIVGQADPNFTSIVTAYETLFPVSTPPNHDDLGGIVTDNHHARYTNAEAIAAAKTVKLDDFATPDDNLDLNASTTRHGLLRKLDNVVTHFLNGQGGFTTPVFAQLTFDTTEVFSDNPTLAYTDLDLSGVIGANQALVLLRVHTSVGSPHIRFRKNGEGKDYSGMVNAQGTGICILATDTFAYILLVTDTGGIVEWKSSSVDPIITINMEAYCK</sequence>
<reference evidence="1" key="1">
    <citation type="journal article" date="2014" name="Front. Microbiol.">
        <title>High frequency of phylogenetically diverse reductive dehalogenase-homologous genes in deep subseafloor sedimentary metagenomes.</title>
        <authorList>
            <person name="Kawai M."/>
            <person name="Futagami T."/>
            <person name="Toyoda A."/>
            <person name="Takaki Y."/>
            <person name="Nishi S."/>
            <person name="Hori S."/>
            <person name="Arai W."/>
            <person name="Tsubouchi T."/>
            <person name="Morono Y."/>
            <person name="Uchiyama I."/>
            <person name="Ito T."/>
            <person name="Fujiyama A."/>
            <person name="Inagaki F."/>
            <person name="Takami H."/>
        </authorList>
    </citation>
    <scope>NUCLEOTIDE SEQUENCE</scope>
    <source>
        <strain evidence="1">Expedition CK06-06</strain>
    </source>
</reference>
<name>X1RYC3_9ZZZZ</name>
<organism evidence="1">
    <name type="scientific">marine sediment metagenome</name>
    <dbReference type="NCBI Taxonomy" id="412755"/>
    <lineage>
        <taxon>unclassified sequences</taxon>
        <taxon>metagenomes</taxon>
        <taxon>ecological metagenomes</taxon>
    </lineage>
</organism>
<proteinExistence type="predicted"/>
<accession>X1RYC3</accession>
<evidence type="ECO:0000313" key="1">
    <source>
        <dbReference type="EMBL" id="GAI68205.1"/>
    </source>
</evidence>
<protein>
    <submittedName>
        <fullName evidence="1">Uncharacterized protein</fullName>
    </submittedName>
</protein>
<dbReference type="AlphaFoldDB" id="X1RYC3"/>
<comment type="caution">
    <text evidence="1">The sequence shown here is derived from an EMBL/GenBank/DDBJ whole genome shotgun (WGS) entry which is preliminary data.</text>
</comment>